<gene>
    <name evidence="3" type="primary">CIBAR2</name>
</gene>
<reference evidence="3" key="3">
    <citation type="submission" date="2025-09" db="UniProtKB">
        <authorList>
            <consortium name="Ensembl"/>
        </authorList>
    </citation>
    <scope>IDENTIFICATION</scope>
</reference>
<sequence length="293" mass="33812">MNSVLSRDSQIQIMESTVNNADKYLGLLCVSLASYTRKTAKLRDKGDSVVKQLIDFANTENPELRTCLKNFAEDLAKIQDYMHAKVERLETRVVRPLKTYGDIIKHKKADIKKFNSVRNREIKELEKLEKHRQKYPSDRQGINQAESNALKATVDSNRTTRQLEETINDFQKQKLSDIKKFVSEFITIEMLFHAKVLEIYSSAFQNWENLDIEKDLQVYNSRIHIDDGSLNDQTSGLDKTGPAGFTLQNPNSTLQSNLNTLQSKQQTMDTYESEEDDDDDDDASEEEYAQIRR</sequence>
<dbReference type="Ensembl" id="ENSECRT00000025767.1">
    <property type="protein sequence ID" value="ENSECRP00000025227.1"/>
    <property type="gene ID" value="ENSECRG00000017068.1"/>
</dbReference>
<evidence type="ECO:0000313" key="4">
    <source>
        <dbReference type="Proteomes" id="UP000694620"/>
    </source>
</evidence>
<accession>A0A8C4T0Q9</accession>
<dbReference type="GeneTree" id="ENSGT00390000010285"/>
<dbReference type="InterPro" id="IPR027267">
    <property type="entry name" value="AH/BAR_dom_sf"/>
</dbReference>
<dbReference type="GO" id="GO:0035869">
    <property type="term" value="C:ciliary transition zone"/>
    <property type="evidence" value="ECO:0007669"/>
    <property type="project" value="TreeGrafter"/>
</dbReference>
<protein>
    <submittedName>
        <fullName evidence="3">CBY1 interacting BAR domain containing 2</fullName>
    </submittedName>
</protein>
<feature type="compositionally biased region" description="Acidic residues" evidence="2">
    <location>
        <begin position="271"/>
        <end position="293"/>
    </location>
</feature>
<dbReference type="GO" id="GO:0036064">
    <property type="term" value="C:ciliary basal body"/>
    <property type="evidence" value="ECO:0007669"/>
    <property type="project" value="TreeGrafter"/>
</dbReference>
<reference evidence="3" key="2">
    <citation type="submission" date="2025-08" db="UniProtKB">
        <authorList>
            <consortium name="Ensembl"/>
        </authorList>
    </citation>
    <scope>IDENTIFICATION</scope>
</reference>
<proteinExistence type="predicted"/>
<organism evidence="3 4">
    <name type="scientific">Erpetoichthys calabaricus</name>
    <name type="common">Rope fish</name>
    <name type="synonym">Calamoichthys calabaricus</name>
    <dbReference type="NCBI Taxonomy" id="27687"/>
    <lineage>
        <taxon>Eukaryota</taxon>
        <taxon>Metazoa</taxon>
        <taxon>Chordata</taxon>
        <taxon>Craniata</taxon>
        <taxon>Vertebrata</taxon>
        <taxon>Euteleostomi</taxon>
        <taxon>Actinopterygii</taxon>
        <taxon>Polypteriformes</taxon>
        <taxon>Polypteridae</taxon>
        <taxon>Erpetoichthys</taxon>
    </lineage>
</organism>
<dbReference type="Proteomes" id="UP000694620">
    <property type="component" value="Chromosome 9"/>
</dbReference>
<dbReference type="GO" id="GO:0005814">
    <property type="term" value="C:centriole"/>
    <property type="evidence" value="ECO:0007669"/>
    <property type="project" value="UniProtKB-SubCell"/>
</dbReference>
<dbReference type="GO" id="GO:0060271">
    <property type="term" value="P:cilium assembly"/>
    <property type="evidence" value="ECO:0007669"/>
    <property type="project" value="TreeGrafter"/>
</dbReference>
<keyword evidence="4" id="KW-1185">Reference proteome</keyword>
<feature type="region of interest" description="Disordered" evidence="2">
    <location>
        <begin position="262"/>
        <end position="293"/>
    </location>
</feature>
<evidence type="ECO:0000256" key="2">
    <source>
        <dbReference type="SAM" id="MobiDB-lite"/>
    </source>
</evidence>
<comment type="subcellular location">
    <subcellularLocation>
        <location evidence="1">Cytoplasm</location>
        <location evidence="1">Cytoskeleton</location>
        <location evidence="1">Microtubule organizing center</location>
        <location evidence="1">Centrosome</location>
        <location evidence="1">Centriole</location>
    </subcellularLocation>
</comment>
<evidence type="ECO:0000256" key="1">
    <source>
        <dbReference type="ARBA" id="ARBA00004114"/>
    </source>
</evidence>
<dbReference type="PANTHER" id="PTHR21223:SF3">
    <property type="entry name" value="CBY1-INTERACTING BAR DOMAIN-CONTAINING PROTEIN 2"/>
    <property type="match status" value="1"/>
</dbReference>
<name>A0A8C4T0Q9_ERPCA</name>
<dbReference type="SUPFAM" id="SSF103657">
    <property type="entry name" value="BAR/IMD domain-like"/>
    <property type="match status" value="1"/>
</dbReference>
<dbReference type="Gene3D" id="1.20.1270.60">
    <property type="entry name" value="Arfaptin homology (AH) domain/BAR domain"/>
    <property type="match status" value="1"/>
</dbReference>
<reference evidence="3" key="1">
    <citation type="submission" date="2021-06" db="EMBL/GenBank/DDBJ databases">
        <authorList>
            <consortium name="Wellcome Sanger Institute Data Sharing"/>
        </authorList>
    </citation>
    <scope>NUCLEOTIDE SEQUENCE [LARGE SCALE GENOMIC DNA]</scope>
</reference>
<dbReference type="Pfam" id="PF06730">
    <property type="entry name" value="FAM92"/>
    <property type="match status" value="1"/>
</dbReference>
<dbReference type="InterPro" id="IPR009602">
    <property type="entry name" value="CBAR/FAM92"/>
</dbReference>
<dbReference type="AlphaFoldDB" id="A0A8C4T0Q9"/>
<dbReference type="PANTHER" id="PTHR21223">
    <property type="entry name" value="CBY1-INTERACTING BAR DOMAIN-CONTAINING PROTEIN HOMOLOG"/>
    <property type="match status" value="1"/>
</dbReference>
<evidence type="ECO:0000313" key="3">
    <source>
        <dbReference type="Ensembl" id="ENSECRP00000025227.1"/>
    </source>
</evidence>